<keyword evidence="5" id="KW-0408">Iron</keyword>
<dbReference type="EMBL" id="LYOR01000003">
    <property type="protein sequence ID" value="OFV66388.1"/>
    <property type="molecule type" value="Genomic_DNA"/>
</dbReference>
<evidence type="ECO:0000256" key="5">
    <source>
        <dbReference type="ARBA" id="ARBA00023004"/>
    </source>
</evidence>
<accession>A0A1F2P5C4</accession>
<keyword evidence="10" id="KW-1185">Reference proteome</keyword>
<dbReference type="EMBL" id="DRIE01000109">
    <property type="protein sequence ID" value="HEC57537.1"/>
    <property type="molecule type" value="Genomic_DNA"/>
</dbReference>
<dbReference type="GO" id="GO:0016787">
    <property type="term" value="F:hydrolase activity"/>
    <property type="evidence" value="ECO:0007669"/>
    <property type="project" value="UniProtKB-KW"/>
</dbReference>
<dbReference type="Proteomes" id="UP000185779">
    <property type="component" value="Unassembled WGS sequence"/>
</dbReference>
<sequence>MGYEAYLRVSDIPVYLSCPKKLYFSYRGEKIEPEGEALLESIFYKELSFRLHEIEDFEEDVRSLFDELPVIYPEKIGKLDPPVLEAFRDRIISSCGRIKEAAGEVMAFYEKKGVCILETGRYVLSRRLLLSGSVDKVVRMKDGTVAPVSVRSGRAPSDGVWKGDRMRIAAYSILLGEELGDNLSIGLVEYIRKGIVREVKIRDYDRRRVLRVLRMMRRIKQGTIPDGAHTVECKNCPVRDECVVERSLLSRFF</sequence>
<dbReference type="GO" id="GO:0004518">
    <property type="term" value="F:nuclease activity"/>
    <property type="evidence" value="ECO:0007669"/>
    <property type="project" value="UniProtKB-KW"/>
</dbReference>
<evidence type="ECO:0000256" key="2">
    <source>
        <dbReference type="ARBA" id="ARBA00022722"/>
    </source>
</evidence>
<keyword evidence="6" id="KW-0411">Iron-sulfur</keyword>
<evidence type="ECO:0000259" key="7">
    <source>
        <dbReference type="Pfam" id="PF01930"/>
    </source>
</evidence>
<dbReference type="STRING" id="1839936.SBU_000930"/>
<feature type="domain" description="DUF83" evidence="7">
    <location>
        <begin position="132"/>
        <end position="243"/>
    </location>
</feature>
<evidence type="ECO:0000256" key="3">
    <source>
        <dbReference type="ARBA" id="ARBA00022723"/>
    </source>
</evidence>
<proteinExistence type="predicted"/>
<reference evidence="9 10" key="1">
    <citation type="submission" date="2016-05" db="EMBL/GenBank/DDBJ databases">
        <title>Microbial consortia oxidize butane by reversing methanogenesis.</title>
        <authorList>
            <person name="Laso-Perez R."/>
            <person name="Richter M."/>
            <person name="Wegener G."/>
            <person name="Musat F."/>
        </authorList>
    </citation>
    <scope>NUCLEOTIDE SEQUENCE [LARGE SCALE GENOMIC DNA]</scope>
    <source>
        <strain evidence="9">BOX1</strain>
    </source>
</reference>
<dbReference type="InterPro" id="IPR051827">
    <property type="entry name" value="Cas4_exonuclease"/>
</dbReference>
<dbReference type="InterPro" id="IPR011604">
    <property type="entry name" value="PDDEXK-like_dom_sf"/>
</dbReference>
<name>A0A1F2P5C4_9EURY</name>
<dbReference type="Pfam" id="PF01930">
    <property type="entry name" value="Cas_Cas4"/>
    <property type="match status" value="1"/>
</dbReference>
<reference evidence="8" key="2">
    <citation type="journal article" date="2020" name="mSystems">
        <title>Genome- and Community-Level Interaction Insights into Carbon Utilization and Element Cycling Functions of Hydrothermarchaeota in Hydrothermal Sediment.</title>
        <authorList>
            <person name="Zhou Z."/>
            <person name="Liu Y."/>
            <person name="Xu W."/>
            <person name="Pan J."/>
            <person name="Luo Z.H."/>
            <person name="Li M."/>
        </authorList>
    </citation>
    <scope>NUCLEOTIDE SEQUENCE [LARGE SCALE GENOMIC DNA]</scope>
    <source>
        <strain evidence="8">HyVt-386</strain>
    </source>
</reference>
<gene>
    <name evidence="8" type="ORF">ENI32_06625</name>
    <name evidence="9" type="ORF">SBU_000930</name>
</gene>
<dbReference type="PANTHER" id="PTHR36531">
    <property type="entry name" value="CRISPR-ASSOCIATED EXONUCLEASE CAS4"/>
    <property type="match status" value="1"/>
</dbReference>
<dbReference type="Gene3D" id="3.90.320.10">
    <property type="match status" value="1"/>
</dbReference>
<protein>
    <submittedName>
        <fullName evidence="8">Dna2/Cas4 domain-containing protein</fullName>
    </submittedName>
</protein>
<evidence type="ECO:0000313" key="9">
    <source>
        <dbReference type="EMBL" id="OFV66388.1"/>
    </source>
</evidence>
<dbReference type="InterPro" id="IPR022765">
    <property type="entry name" value="Dna2/Cas4_DUF83"/>
</dbReference>
<evidence type="ECO:0000256" key="6">
    <source>
        <dbReference type="ARBA" id="ARBA00023014"/>
    </source>
</evidence>
<keyword evidence="4" id="KW-0378">Hydrolase</keyword>
<dbReference type="GO" id="GO:0046872">
    <property type="term" value="F:metal ion binding"/>
    <property type="evidence" value="ECO:0007669"/>
    <property type="project" value="UniProtKB-KW"/>
</dbReference>
<evidence type="ECO:0000256" key="1">
    <source>
        <dbReference type="ARBA" id="ARBA00001966"/>
    </source>
</evidence>
<evidence type="ECO:0000313" key="10">
    <source>
        <dbReference type="Proteomes" id="UP000185779"/>
    </source>
</evidence>
<keyword evidence="3" id="KW-0479">Metal-binding</keyword>
<dbReference type="PANTHER" id="PTHR36531:SF6">
    <property type="entry name" value="DNA REPLICATION ATP-DEPENDENT HELICASE_NUCLEASE DNA2"/>
    <property type="match status" value="1"/>
</dbReference>
<evidence type="ECO:0000313" key="8">
    <source>
        <dbReference type="EMBL" id="HEC57537.1"/>
    </source>
</evidence>
<dbReference type="Proteomes" id="UP000885936">
    <property type="component" value="Unassembled WGS sequence"/>
</dbReference>
<keyword evidence="2" id="KW-0540">Nuclease</keyword>
<comment type="caution">
    <text evidence="9">The sequence shown here is derived from an EMBL/GenBank/DDBJ whole genome shotgun (WGS) entry which is preliminary data.</text>
</comment>
<dbReference type="AlphaFoldDB" id="A0A1F2P5C4"/>
<evidence type="ECO:0000256" key="4">
    <source>
        <dbReference type="ARBA" id="ARBA00022801"/>
    </source>
</evidence>
<organism evidence="9 10">
    <name type="scientific">Candidatus Syntropharchaeum butanivorans</name>
    <dbReference type="NCBI Taxonomy" id="1839936"/>
    <lineage>
        <taxon>Archaea</taxon>
        <taxon>Methanobacteriati</taxon>
        <taxon>Methanobacteriota</taxon>
        <taxon>Stenosarchaea group</taxon>
        <taxon>Methanomicrobia</taxon>
        <taxon>Methanosarcinales</taxon>
        <taxon>ANME-2 cluster</taxon>
        <taxon>Candidatus Syntropharchaeum</taxon>
    </lineage>
</organism>
<comment type="cofactor">
    <cofactor evidence="1">
        <name>[4Fe-4S] cluster</name>
        <dbReference type="ChEBI" id="CHEBI:49883"/>
    </cofactor>
</comment>
<dbReference type="GO" id="GO:0051536">
    <property type="term" value="F:iron-sulfur cluster binding"/>
    <property type="evidence" value="ECO:0007669"/>
    <property type="project" value="UniProtKB-KW"/>
</dbReference>